<keyword evidence="2 7" id="KW-0349">Heme</keyword>
<accession>A0A7W9QCP5</accession>
<gene>
    <name evidence="11" type="ORF">FHS42_004924</name>
</gene>
<keyword evidence="3 7" id="KW-0479">Metal-binding</keyword>
<keyword evidence="12" id="KW-1185">Reference proteome</keyword>
<evidence type="ECO:0000256" key="1">
    <source>
        <dbReference type="ARBA" id="ARBA00010617"/>
    </source>
</evidence>
<dbReference type="AlphaFoldDB" id="A0A7W9QCP5"/>
<evidence type="ECO:0000256" key="9">
    <source>
        <dbReference type="SAM" id="MobiDB-lite"/>
    </source>
</evidence>
<dbReference type="PROSITE" id="PS00086">
    <property type="entry name" value="CYTOCHROME_P450"/>
    <property type="match status" value="1"/>
</dbReference>
<evidence type="ECO:0000256" key="8">
    <source>
        <dbReference type="RuleBase" id="RU000461"/>
    </source>
</evidence>
<dbReference type="InterPro" id="IPR029039">
    <property type="entry name" value="Flavoprotein-like_sf"/>
</dbReference>
<feature type="region of interest" description="Disordered" evidence="9">
    <location>
        <begin position="206"/>
        <end position="225"/>
    </location>
</feature>
<dbReference type="PANTHER" id="PTHR24291:SF50">
    <property type="entry name" value="BIFUNCTIONAL ALBAFLAVENONE MONOOXYGENASE_TERPENE SYNTHASE"/>
    <property type="match status" value="1"/>
</dbReference>
<feature type="region of interest" description="Disordered" evidence="9">
    <location>
        <begin position="417"/>
        <end position="442"/>
    </location>
</feature>
<dbReference type="GO" id="GO:0004497">
    <property type="term" value="F:monooxygenase activity"/>
    <property type="evidence" value="ECO:0007669"/>
    <property type="project" value="UniProtKB-KW"/>
</dbReference>
<keyword evidence="6 8" id="KW-0503">Monooxygenase</keyword>
<dbReference type="Gene3D" id="1.10.630.10">
    <property type="entry name" value="Cytochrome P450"/>
    <property type="match status" value="1"/>
</dbReference>
<name>A0A7W9QCP5_9ACTN</name>
<proteinExistence type="inferred from homology"/>
<feature type="binding site" description="axial binding residue" evidence="7">
    <location>
        <position position="168"/>
    </location>
    <ligand>
        <name>heme</name>
        <dbReference type="ChEBI" id="CHEBI:30413"/>
    </ligand>
    <ligandPart>
        <name>Fe</name>
        <dbReference type="ChEBI" id="CHEBI:18248"/>
    </ligandPart>
</feature>
<dbReference type="RefSeq" id="WP_312867006.1">
    <property type="nucleotide sequence ID" value="NZ_JACHJL010000013.1"/>
</dbReference>
<dbReference type="PRINTS" id="PR00463">
    <property type="entry name" value="EP450I"/>
</dbReference>
<evidence type="ECO:0000256" key="4">
    <source>
        <dbReference type="ARBA" id="ARBA00023002"/>
    </source>
</evidence>
<evidence type="ECO:0000256" key="6">
    <source>
        <dbReference type="ARBA" id="ARBA00023033"/>
    </source>
</evidence>
<evidence type="ECO:0000259" key="10">
    <source>
        <dbReference type="PROSITE" id="PS50902"/>
    </source>
</evidence>
<feature type="domain" description="Flavodoxin-like" evidence="10">
    <location>
        <begin position="261"/>
        <end position="400"/>
    </location>
</feature>
<dbReference type="InterPro" id="IPR001128">
    <property type="entry name" value="Cyt_P450"/>
</dbReference>
<dbReference type="PROSITE" id="PS50902">
    <property type="entry name" value="FLAVODOXIN_LIKE"/>
    <property type="match status" value="1"/>
</dbReference>
<dbReference type="Pfam" id="PF00067">
    <property type="entry name" value="p450"/>
    <property type="match status" value="1"/>
</dbReference>
<evidence type="ECO:0000256" key="5">
    <source>
        <dbReference type="ARBA" id="ARBA00023004"/>
    </source>
</evidence>
<evidence type="ECO:0000313" key="12">
    <source>
        <dbReference type="Proteomes" id="UP000588098"/>
    </source>
</evidence>
<dbReference type="SUPFAM" id="SSF52218">
    <property type="entry name" value="Flavoproteins"/>
    <property type="match status" value="1"/>
</dbReference>
<evidence type="ECO:0000256" key="2">
    <source>
        <dbReference type="ARBA" id="ARBA00022617"/>
    </source>
</evidence>
<sequence>MLSTRHPSDNTTLDLANIRNQVITFLIAGHETTSGALSFALSYLLKDPTALRLAQREADELWGDDPDPAPSFEDVGRLCFARQVLQEVLRLWPTGPVFTRQAREDTLLGGRYPLPAGQRISVLIPMLHRDPIRGDNPDLFDPARFTPEAERARPRHAYKPFGAGDRACIGRQFALHEATLLIGLIAHRYRLADQSNYRLRVKKTLTLKPDGPTHTPTARTSADRAANRSALGLPLGPAAQPQTVPPPGTGLPSRARQGTGTLLVHGSNHGTCREFSEQLAEEAAALGCGTEVAALDTYADALPTDRPVVIVAASHNGKPTDDAARFLRWIEEAPPDAAQGVSYAVLGVGDRNWATTYQRVPTLIDDRIAELGGTRLLPRVEADASGELSVTVREFADQLRVALLSGYGDATATVADAPPRTSVTPSPRCAADRWTRWPSGTA</sequence>
<dbReference type="InterPro" id="IPR002401">
    <property type="entry name" value="Cyt_P450_E_grp-I"/>
</dbReference>
<dbReference type="InterPro" id="IPR008254">
    <property type="entry name" value="Flavodoxin/NO_synth"/>
</dbReference>
<comment type="similarity">
    <text evidence="1 8">Belongs to the cytochrome P450 family.</text>
</comment>
<dbReference type="InterPro" id="IPR017972">
    <property type="entry name" value="Cyt_P450_CS"/>
</dbReference>
<evidence type="ECO:0000256" key="3">
    <source>
        <dbReference type="ARBA" id="ARBA00022723"/>
    </source>
</evidence>
<keyword evidence="4 8" id="KW-0560">Oxidoreductase</keyword>
<protein>
    <submittedName>
        <fullName evidence="11">Flavodoxin</fullName>
    </submittedName>
</protein>
<dbReference type="PANTHER" id="PTHR24291">
    <property type="entry name" value="CYTOCHROME P450 FAMILY 4"/>
    <property type="match status" value="1"/>
</dbReference>
<dbReference type="EMBL" id="JACHJL010000013">
    <property type="protein sequence ID" value="MBB5937840.1"/>
    <property type="molecule type" value="Genomic_DNA"/>
</dbReference>
<comment type="cofactor">
    <cofactor evidence="7">
        <name>heme</name>
        <dbReference type="ChEBI" id="CHEBI:30413"/>
    </cofactor>
</comment>
<dbReference type="PRINTS" id="PR00385">
    <property type="entry name" value="P450"/>
</dbReference>
<dbReference type="Proteomes" id="UP000588098">
    <property type="component" value="Unassembled WGS sequence"/>
</dbReference>
<dbReference type="GO" id="GO:0020037">
    <property type="term" value="F:heme binding"/>
    <property type="evidence" value="ECO:0007669"/>
    <property type="project" value="InterPro"/>
</dbReference>
<dbReference type="InterPro" id="IPR050196">
    <property type="entry name" value="Cytochrome_P450_Monoox"/>
</dbReference>
<organism evidence="11 12">
    <name type="scientific">Streptomyces zagrosensis</name>
    <dbReference type="NCBI Taxonomy" id="1042984"/>
    <lineage>
        <taxon>Bacteria</taxon>
        <taxon>Bacillati</taxon>
        <taxon>Actinomycetota</taxon>
        <taxon>Actinomycetes</taxon>
        <taxon>Kitasatosporales</taxon>
        <taxon>Streptomycetaceae</taxon>
        <taxon>Streptomyces</taxon>
    </lineage>
</organism>
<dbReference type="Pfam" id="PF00258">
    <property type="entry name" value="Flavodoxin_1"/>
    <property type="match status" value="1"/>
</dbReference>
<dbReference type="SUPFAM" id="SSF48264">
    <property type="entry name" value="Cytochrome P450"/>
    <property type="match status" value="1"/>
</dbReference>
<keyword evidence="5 7" id="KW-0408">Iron</keyword>
<evidence type="ECO:0000313" key="11">
    <source>
        <dbReference type="EMBL" id="MBB5937840.1"/>
    </source>
</evidence>
<dbReference type="Gene3D" id="3.40.50.360">
    <property type="match status" value="1"/>
</dbReference>
<dbReference type="GO" id="GO:0005506">
    <property type="term" value="F:iron ion binding"/>
    <property type="evidence" value="ECO:0007669"/>
    <property type="project" value="InterPro"/>
</dbReference>
<reference evidence="11 12" key="1">
    <citation type="submission" date="2020-08" db="EMBL/GenBank/DDBJ databases">
        <title>Genomic Encyclopedia of Type Strains, Phase III (KMG-III): the genomes of soil and plant-associated and newly described type strains.</title>
        <authorList>
            <person name="Whitman W."/>
        </authorList>
    </citation>
    <scope>NUCLEOTIDE SEQUENCE [LARGE SCALE GENOMIC DNA]</scope>
    <source>
        <strain evidence="11 12">CECT 8305</strain>
    </source>
</reference>
<evidence type="ECO:0000256" key="7">
    <source>
        <dbReference type="PIRSR" id="PIRSR602401-1"/>
    </source>
</evidence>
<comment type="caution">
    <text evidence="11">The sequence shown here is derived from an EMBL/GenBank/DDBJ whole genome shotgun (WGS) entry which is preliminary data.</text>
</comment>
<dbReference type="GO" id="GO:0010181">
    <property type="term" value="F:FMN binding"/>
    <property type="evidence" value="ECO:0007669"/>
    <property type="project" value="InterPro"/>
</dbReference>
<dbReference type="InterPro" id="IPR036396">
    <property type="entry name" value="Cyt_P450_sf"/>
</dbReference>
<feature type="region of interest" description="Disordered" evidence="9">
    <location>
        <begin position="232"/>
        <end position="252"/>
    </location>
</feature>
<dbReference type="GO" id="GO:0016705">
    <property type="term" value="F:oxidoreductase activity, acting on paired donors, with incorporation or reduction of molecular oxygen"/>
    <property type="evidence" value="ECO:0007669"/>
    <property type="project" value="InterPro"/>
</dbReference>